<evidence type="ECO:0000259" key="1">
    <source>
        <dbReference type="PROSITE" id="PS51352"/>
    </source>
</evidence>
<dbReference type="SUPFAM" id="SSF52833">
    <property type="entry name" value="Thioredoxin-like"/>
    <property type="match status" value="1"/>
</dbReference>
<evidence type="ECO:0000313" key="3">
    <source>
        <dbReference type="Proteomes" id="UP000295260"/>
    </source>
</evidence>
<keyword evidence="3" id="KW-1185">Reference proteome</keyword>
<dbReference type="InterPro" id="IPR036249">
    <property type="entry name" value="Thioredoxin-like_sf"/>
</dbReference>
<dbReference type="InterPro" id="IPR012336">
    <property type="entry name" value="Thioredoxin-like_fold"/>
</dbReference>
<dbReference type="AlphaFoldDB" id="A0A4R6QII2"/>
<comment type="caution">
    <text evidence="2">The sequence shown here is derived from an EMBL/GenBank/DDBJ whole genome shotgun (WGS) entry which is preliminary data.</text>
</comment>
<dbReference type="Proteomes" id="UP000295260">
    <property type="component" value="Unassembled WGS sequence"/>
</dbReference>
<organism evidence="2 3">
    <name type="scientific">Flavobacterium dankookense</name>
    <dbReference type="NCBI Taxonomy" id="706186"/>
    <lineage>
        <taxon>Bacteria</taxon>
        <taxon>Pseudomonadati</taxon>
        <taxon>Bacteroidota</taxon>
        <taxon>Flavobacteriia</taxon>
        <taxon>Flavobacteriales</taxon>
        <taxon>Flavobacteriaceae</taxon>
        <taxon>Flavobacterium</taxon>
    </lineage>
</organism>
<dbReference type="Gene3D" id="3.40.30.10">
    <property type="entry name" value="Glutaredoxin"/>
    <property type="match status" value="1"/>
</dbReference>
<evidence type="ECO:0000313" key="2">
    <source>
        <dbReference type="EMBL" id="TDP61952.1"/>
    </source>
</evidence>
<dbReference type="InterPro" id="IPR013766">
    <property type="entry name" value="Thioredoxin_domain"/>
</dbReference>
<sequence>MSTPNSIKFLFYTFFITLAITSCKNKSGDGEYVAYFGGEIVNPNNPYVLFCKDNEVIDTLKLDKKNRFFIKFDSLAPGMYSFRHEPEYQYVYFDKNDSLMVRVNSRDFDESVVFCGRGDEKNNFLMELYLKNEKDKNNMFDLFDYNLEKFTKNIDSTYLVAESFYKKNKELIKWSDEFDVYAKASLNMHQYSKKELYPIVHKIRTGNDVIEKLPKDFYNYRKSIDFSNSELSSFAPYMMYIGHMLNNMGTINYHNHFTEADLALKTNINKMSIADTLIKNEKVKNTILNTIAFSYLLEDQNVVYNQEFLVNYHKFSTDKSQKNEITKIGNAIQSLKVGNFLPQINLIDNTGNTVSSESFDKKNTIIFFWTSSAISHFEAAHKKVIAFKNKFPNYNFIAVNINDSEEKWKKTLVSYKFNGIRELHCSDFEDLKEKWAINKIYRTIILDEQGKIKNAFANIFDSQFEESLK</sequence>
<dbReference type="OrthoDB" id="1146847at2"/>
<dbReference type="PROSITE" id="PS51352">
    <property type="entry name" value="THIOREDOXIN_2"/>
    <property type="match status" value="1"/>
</dbReference>
<dbReference type="RefSeq" id="WP_133531466.1">
    <property type="nucleotide sequence ID" value="NZ_SNXR01000001.1"/>
</dbReference>
<gene>
    <name evidence="2" type="ORF">BC748_0064</name>
</gene>
<proteinExistence type="predicted"/>
<protein>
    <submittedName>
        <fullName evidence="2">Thioredoxin-like protein</fullName>
    </submittedName>
</protein>
<reference evidence="2 3" key="1">
    <citation type="submission" date="2019-03" db="EMBL/GenBank/DDBJ databases">
        <title>Genomic Encyclopedia of Archaeal and Bacterial Type Strains, Phase II (KMG-II): from individual species to whole genera.</title>
        <authorList>
            <person name="Goeker M."/>
        </authorList>
    </citation>
    <scope>NUCLEOTIDE SEQUENCE [LARGE SCALE GENOMIC DNA]</scope>
    <source>
        <strain evidence="2 3">DSM 25687</strain>
    </source>
</reference>
<dbReference type="Pfam" id="PF13905">
    <property type="entry name" value="Thioredoxin_8"/>
    <property type="match status" value="1"/>
</dbReference>
<feature type="domain" description="Thioredoxin" evidence="1">
    <location>
        <begin position="335"/>
        <end position="469"/>
    </location>
</feature>
<dbReference type="EMBL" id="SNXR01000001">
    <property type="protein sequence ID" value="TDP61952.1"/>
    <property type="molecule type" value="Genomic_DNA"/>
</dbReference>
<name>A0A4R6QII2_9FLAO</name>
<accession>A0A4R6QII2</accession>